<dbReference type="InterPro" id="IPR038672">
    <property type="entry name" value="CpcT/CpeT_sf"/>
</dbReference>
<dbReference type="Gene3D" id="2.40.128.590">
    <property type="entry name" value="CpcT/CpeT domain"/>
    <property type="match status" value="1"/>
</dbReference>
<dbReference type="EMBL" id="QMEB01000081">
    <property type="protein sequence ID" value="NMG20191.1"/>
    <property type="molecule type" value="Genomic_DNA"/>
</dbReference>
<dbReference type="PANTHER" id="PTHR35137">
    <property type="entry name" value="CHROMOPHORE LYASE CRL, CHLOROPLASTIC"/>
    <property type="match status" value="1"/>
</dbReference>
<comment type="function">
    <text evidence="3">Covalently attaches a chromophore to Cys residue(s) of phycobiliproteins.</text>
</comment>
<dbReference type="EC" id="4.-.-.-" evidence="3"/>
<organism evidence="4 5">
    <name type="scientific">Brasilonema bromeliae SPC951</name>
    <dbReference type="NCBI Taxonomy" id="385972"/>
    <lineage>
        <taxon>Bacteria</taxon>
        <taxon>Bacillati</taxon>
        <taxon>Cyanobacteriota</taxon>
        <taxon>Cyanophyceae</taxon>
        <taxon>Nostocales</taxon>
        <taxon>Scytonemataceae</taxon>
        <taxon>Brasilonema</taxon>
        <taxon>Bromeliae group (in: Brasilonema)</taxon>
    </lineage>
</organism>
<sequence>MTHSTDIATLARWMAADFSNQEQAIENPPFYAHIRVCMRPVSLGLSSGVSLFLEQAYDYMLNNPYRLRVLNLRNAQNHIILENYTVKEEQRFYGASRNLERLKTLSADDVEIMSGCNMIVEWTGNSFKGRVEPGKGCIVFRDGKKTYLDNEFEVDEEKLISLDRGRDIETDEHAWGSIAGPFYFVRRANFADEVKLTPES</sequence>
<accession>A0ABX1P958</accession>
<keyword evidence="2 3" id="KW-0456">Lyase</keyword>
<evidence type="ECO:0000313" key="5">
    <source>
        <dbReference type="Proteomes" id="UP000718564"/>
    </source>
</evidence>
<name>A0ABX1P958_9CYAN</name>
<evidence type="ECO:0000313" key="4">
    <source>
        <dbReference type="EMBL" id="NMG20191.1"/>
    </source>
</evidence>
<dbReference type="CDD" id="cd16338">
    <property type="entry name" value="CpcT"/>
    <property type="match status" value="1"/>
</dbReference>
<reference evidence="4 5" key="1">
    <citation type="submission" date="2018-06" db="EMBL/GenBank/DDBJ databases">
        <title>Comparative genomics of Brasilonema spp. strains.</title>
        <authorList>
            <person name="Alvarenga D.O."/>
            <person name="Fiore M.F."/>
            <person name="Varani A.M."/>
        </authorList>
    </citation>
    <scope>NUCLEOTIDE SEQUENCE [LARGE SCALE GENOMIC DNA]</scope>
    <source>
        <strain evidence="4 5">SPC951</strain>
    </source>
</reference>
<comment type="similarity">
    <text evidence="1 3">Belongs to the CpcT/CpeT biliprotein lyase family.</text>
</comment>
<dbReference type="Pfam" id="PF06206">
    <property type="entry name" value="CpeT"/>
    <property type="match status" value="1"/>
</dbReference>
<keyword evidence="5" id="KW-1185">Reference proteome</keyword>
<dbReference type="InterPro" id="IPR010404">
    <property type="entry name" value="CpcT/CpeT"/>
</dbReference>
<proteinExistence type="inferred from homology"/>
<protein>
    <recommendedName>
        <fullName evidence="3">Chromophore lyase CpcT/CpeT</fullName>
        <ecNumber evidence="3">4.-.-.-</ecNumber>
    </recommendedName>
</protein>
<dbReference type="HAMAP" id="MF_01460">
    <property type="entry name" value="Chrphore_lyase_CpxT"/>
    <property type="match status" value="1"/>
</dbReference>
<evidence type="ECO:0000256" key="3">
    <source>
        <dbReference type="HAMAP-Rule" id="MF_01460"/>
    </source>
</evidence>
<evidence type="ECO:0000256" key="1">
    <source>
        <dbReference type="ARBA" id="ARBA00008206"/>
    </source>
</evidence>
<dbReference type="PANTHER" id="PTHR35137:SF1">
    <property type="entry name" value="CHROMOPHORE LYASE CRL, CHLOROPLASTIC"/>
    <property type="match status" value="1"/>
</dbReference>
<dbReference type="RefSeq" id="WP_169155459.1">
    <property type="nucleotide sequence ID" value="NZ_CAWPJE010000061.1"/>
</dbReference>
<gene>
    <name evidence="3" type="primary">cpcT</name>
    <name evidence="4" type="ORF">DP116_12285</name>
</gene>
<evidence type="ECO:0000256" key="2">
    <source>
        <dbReference type="ARBA" id="ARBA00023239"/>
    </source>
</evidence>
<comment type="caution">
    <text evidence="4">The sequence shown here is derived from an EMBL/GenBank/DDBJ whole genome shotgun (WGS) entry which is preliminary data.</text>
</comment>
<dbReference type="Proteomes" id="UP000718564">
    <property type="component" value="Unassembled WGS sequence"/>
</dbReference>